<comment type="similarity">
    <text evidence="1">Belongs to the peptidase C40 family.</text>
</comment>
<evidence type="ECO:0000256" key="4">
    <source>
        <dbReference type="ARBA" id="ARBA00022807"/>
    </source>
</evidence>
<feature type="domain" description="NlpC/P60" evidence="5">
    <location>
        <begin position="4"/>
        <end position="145"/>
    </location>
</feature>
<dbReference type="SUPFAM" id="SSF54001">
    <property type="entry name" value="Cysteine proteinases"/>
    <property type="match status" value="1"/>
</dbReference>
<proteinExistence type="inferred from homology"/>
<protein>
    <submittedName>
        <fullName evidence="6">C40 family peptidase</fullName>
    </submittedName>
</protein>
<reference evidence="6 7" key="1">
    <citation type="submission" date="2020-09" db="EMBL/GenBank/DDBJ databases">
        <title>Complete genome sequence of altererythrobacter flavus SS-21NJ, isolated from Dongying oil sludge in Shandong province.</title>
        <authorList>
            <person name="Sun S."/>
            <person name="Zhang Z."/>
        </authorList>
    </citation>
    <scope>NUCLEOTIDE SEQUENCE [LARGE SCALE GENOMIC DNA]</scope>
    <source>
        <strain evidence="6 7">SS-21NJ</strain>
    </source>
</reference>
<dbReference type="PROSITE" id="PS51935">
    <property type="entry name" value="NLPC_P60"/>
    <property type="match status" value="1"/>
</dbReference>
<dbReference type="Proteomes" id="UP000663637">
    <property type="component" value="Chromosome"/>
</dbReference>
<keyword evidence="2" id="KW-0645">Protease</keyword>
<evidence type="ECO:0000259" key="5">
    <source>
        <dbReference type="PROSITE" id="PS51935"/>
    </source>
</evidence>
<dbReference type="InterPro" id="IPR000064">
    <property type="entry name" value="NLP_P60_dom"/>
</dbReference>
<evidence type="ECO:0000256" key="3">
    <source>
        <dbReference type="ARBA" id="ARBA00022801"/>
    </source>
</evidence>
<accession>A0ABX7KCN0</accession>
<dbReference type="EMBL" id="CP061510">
    <property type="protein sequence ID" value="QSB44921.1"/>
    <property type="molecule type" value="Genomic_DNA"/>
</dbReference>
<sequence length="146" mass="15011">MTGHHSAQVVVAEAAEQLVGAPFRLHGRDPASGLDCVGVVGAALSAAGGSVDLPNGYALRNTSVGDHRAWAARAGLIPANGPVEPGDIMLVRPGPAQIHLLVAVSGGRLVHAHIGLRRVVATPGPLQWPVVAHWRLPLHSAAKGER</sequence>
<evidence type="ECO:0000256" key="2">
    <source>
        <dbReference type="ARBA" id="ARBA00022670"/>
    </source>
</evidence>
<name>A0ABX7KCN0_9SPHN</name>
<keyword evidence="7" id="KW-1185">Reference proteome</keyword>
<dbReference type="Gene3D" id="3.90.1720.10">
    <property type="entry name" value="endopeptidase domain like (from Nostoc punctiforme)"/>
    <property type="match status" value="1"/>
</dbReference>
<keyword evidence="4" id="KW-0788">Thiol protease</keyword>
<gene>
    <name evidence="6" type="ORF">IDJ81_01745</name>
</gene>
<evidence type="ECO:0000256" key="1">
    <source>
        <dbReference type="ARBA" id="ARBA00007074"/>
    </source>
</evidence>
<organism evidence="6 7">
    <name type="scientific">Tsuneonella flava</name>
    <dbReference type="NCBI Taxonomy" id="2055955"/>
    <lineage>
        <taxon>Bacteria</taxon>
        <taxon>Pseudomonadati</taxon>
        <taxon>Pseudomonadota</taxon>
        <taxon>Alphaproteobacteria</taxon>
        <taxon>Sphingomonadales</taxon>
        <taxon>Erythrobacteraceae</taxon>
        <taxon>Tsuneonella</taxon>
    </lineage>
</organism>
<keyword evidence="3" id="KW-0378">Hydrolase</keyword>
<dbReference type="InterPro" id="IPR038765">
    <property type="entry name" value="Papain-like_cys_pep_sf"/>
</dbReference>
<evidence type="ECO:0000313" key="7">
    <source>
        <dbReference type="Proteomes" id="UP000663637"/>
    </source>
</evidence>
<dbReference type="RefSeq" id="WP_205443091.1">
    <property type="nucleotide sequence ID" value="NZ_CP061510.1"/>
</dbReference>
<evidence type="ECO:0000313" key="6">
    <source>
        <dbReference type="EMBL" id="QSB44921.1"/>
    </source>
</evidence>